<dbReference type="EMBL" id="CP014244">
    <property type="protein sequence ID" value="AMD20786.1"/>
    <property type="molecule type" value="Genomic_DNA"/>
</dbReference>
<dbReference type="GO" id="GO:0005524">
    <property type="term" value="F:ATP binding"/>
    <property type="evidence" value="ECO:0007669"/>
    <property type="project" value="UniProtKB-KW"/>
</dbReference>
<dbReference type="Pfam" id="PF00501">
    <property type="entry name" value="AMP-binding"/>
    <property type="match status" value="1"/>
</dbReference>
<dbReference type="InterPro" id="IPR000873">
    <property type="entry name" value="AMP-dep_synth/lig_dom"/>
</dbReference>
<keyword evidence="5" id="KW-1185">Reference proteome</keyword>
<dbReference type="GO" id="GO:0004467">
    <property type="term" value="F:long-chain fatty acid-CoA ligase activity"/>
    <property type="evidence" value="ECO:0007669"/>
    <property type="project" value="TreeGrafter"/>
</dbReference>
<keyword evidence="1" id="KW-0547">Nucleotide-binding</keyword>
<protein>
    <submittedName>
        <fullName evidence="4">HDR044Cp</fullName>
    </submittedName>
</protein>
<dbReference type="RefSeq" id="XP_017987782.1">
    <property type="nucleotide sequence ID" value="XM_018132293.1"/>
</dbReference>
<feature type="domain" description="AMP-dependent synthetase/ligase" evidence="3">
    <location>
        <begin position="126"/>
        <end position="565"/>
    </location>
</feature>
<dbReference type="PANTHER" id="PTHR43272">
    <property type="entry name" value="LONG-CHAIN-FATTY-ACID--COA LIGASE"/>
    <property type="match status" value="1"/>
</dbReference>
<dbReference type="OrthoDB" id="1700726at2759"/>
<dbReference type="GO" id="GO:0016020">
    <property type="term" value="C:membrane"/>
    <property type="evidence" value="ECO:0007669"/>
    <property type="project" value="TreeGrafter"/>
</dbReference>
<evidence type="ECO:0000313" key="5">
    <source>
        <dbReference type="Proteomes" id="UP000243052"/>
    </source>
</evidence>
<reference evidence="4 5" key="1">
    <citation type="submission" date="2016-01" db="EMBL/GenBank/DDBJ databases">
        <title>Genome sequence of the yeast Holleya sinecauda.</title>
        <authorList>
            <person name="Dietrich F.S."/>
        </authorList>
    </citation>
    <scope>NUCLEOTIDE SEQUENCE [LARGE SCALE GENOMIC DNA]</scope>
    <source>
        <strain evidence="4 5">ATCC 58844</strain>
    </source>
</reference>
<dbReference type="GO" id="GO:0005783">
    <property type="term" value="C:endoplasmic reticulum"/>
    <property type="evidence" value="ECO:0007669"/>
    <property type="project" value="TreeGrafter"/>
</dbReference>
<gene>
    <name evidence="4" type="ORF">AW171_hschr42703</name>
</gene>
<keyword evidence="2" id="KW-0067">ATP-binding</keyword>
<dbReference type="Proteomes" id="UP000243052">
    <property type="component" value="Chromosome iv"/>
</dbReference>
<proteinExistence type="predicted"/>
<evidence type="ECO:0000259" key="3">
    <source>
        <dbReference type="Pfam" id="PF00501"/>
    </source>
</evidence>
<organism evidence="4 5">
    <name type="scientific">Eremothecium sinecaudum</name>
    <dbReference type="NCBI Taxonomy" id="45286"/>
    <lineage>
        <taxon>Eukaryota</taxon>
        <taxon>Fungi</taxon>
        <taxon>Dikarya</taxon>
        <taxon>Ascomycota</taxon>
        <taxon>Saccharomycotina</taxon>
        <taxon>Saccharomycetes</taxon>
        <taxon>Saccharomycetales</taxon>
        <taxon>Saccharomycetaceae</taxon>
        <taxon>Eremothecium</taxon>
    </lineage>
</organism>
<sequence length="755" mass="83866">MSTNIKDPQAGGSAGSGYPVITLIELIERNPAFKDVKKELDRHEKGSFSYYKALFESFPLHEHGLADKPQSVPVTKKDPNGEYSQVYRNICSPDALVTCIDQNWNTGYNIYNMSVKMYPDRKCLGERPYDAATGTWGEEYVWETFSEVQQRALNFGSGVLSIVNMRRGRPRASNDFIVGIMAPNRKEWVITDLACQSYSLTSTALYDTLGPNTSEYIMNLTESPVVVVNKENVFKIIGLANKLPNLNTIILMDNLDASELAHLNQTVLGKKTNEKGERVAIFSFRQIEHIGEVNRIPPIPPTPESVYTINFTSGTTALPKGVELTHKNMAAAFAFSNVATEFTAEQRYYMSFLPLAHIFERETLIILLGVGVAMGFLHKPDPAVLIEDSKILRPFKFALVPRVLSKLEGAIKKKLLSSETPYITKNIASTILDAKMKKIKSSDKEDDSLINTLVYRKLLINKIREELGFARTTHVITGSAPISPSTMNFLRSALDVSIQNGYGLTECYAGAFVSRAHESDCGSVGPPGIACEFRLKSVPEMNYDAVNDLKGEVQLRGPQTMNGYYKNPKQTSKALDSEGWFSTGDIGMIDAKGRLWIIDRIKHMFKLSQGEYIVTEKIETQYVTSCPMITQIFVHGNIFSTFLVGIIGIDPILLKSALDSVAPGFGSISASELPRRVNEDLNLKKTVLKILNSAVRDLQGFEKLGNIYVDIEPLSMENGTLTPTFKAKRAECSKIFGSIINELYSQGNISKPDKL</sequence>
<dbReference type="Gene3D" id="3.40.50.12780">
    <property type="entry name" value="N-terminal domain of ligase-like"/>
    <property type="match status" value="1"/>
</dbReference>
<dbReference type="GeneID" id="28724050"/>
<name>A0A0X8HS08_9SACH</name>
<accession>A0A0X8HS08</accession>
<dbReference type="SUPFAM" id="SSF56801">
    <property type="entry name" value="Acetyl-CoA synthetase-like"/>
    <property type="match status" value="1"/>
</dbReference>
<dbReference type="PANTHER" id="PTHR43272:SF33">
    <property type="entry name" value="AMP-BINDING DOMAIN-CONTAINING PROTEIN-RELATED"/>
    <property type="match status" value="1"/>
</dbReference>
<evidence type="ECO:0000256" key="1">
    <source>
        <dbReference type="ARBA" id="ARBA00022741"/>
    </source>
</evidence>
<dbReference type="AlphaFoldDB" id="A0A0X8HS08"/>
<evidence type="ECO:0000256" key="2">
    <source>
        <dbReference type="ARBA" id="ARBA00022840"/>
    </source>
</evidence>
<dbReference type="STRING" id="45286.A0A0X8HS08"/>
<dbReference type="InterPro" id="IPR042099">
    <property type="entry name" value="ANL_N_sf"/>
</dbReference>
<evidence type="ECO:0000313" key="4">
    <source>
        <dbReference type="EMBL" id="AMD20786.1"/>
    </source>
</evidence>